<dbReference type="Proteomes" id="UP000076532">
    <property type="component" value="Unassembled WGS sequence"/>
</dbReference>
<reference evidence="2 3" key="1">
    <citation type="journal article" date="2016" name="Mol. Biol. Evol.">
        <title>Comparative Genomics of Early-Diverging Mushroom-Forming Fungi Provides Insights into the Origins of Lignocellulose Decay Capabilities.</title>
        <authorList>
            <person name="Nagy L.G."/>
            <person name="Riley R."/>
            <person name="Tritt A."/>
            <person name="Adam C."/>
            <person name="Daum C."/>
            <person name="Floudas D."/>
            <person name="Sun H."/>
            <person name="Yadav J.S."/>
            <person name="Pangilinan J."/>
            <person name="Larsson K.H."/>
            <person name="Matsuura K."/>
            <person name="Barry K."/>
            <person name="Labutti K."/>
            <person name="Kuo R."/>
            <person name="Ohm R.A."/>
            <person name="Bhattacharya S.S."/>
            <person name="Shirouzu T."/>
            <person name="Yoshinaga Y."/>
            <person name="Martin F.M."/>
            <person name="Grigoriev I.V."/>
            <person name="Hibbett D.S."/>
        </authorList>
    </citation>
    <scope>NUCLEOTIDE SEQUENCE [LARGE SCALE GENOMIC DNA]</scope>
    <source>
        <strain evidence="2 3">CBS 109695</strain>
    </source>
</reference>
<feature type="region of interest" description="Disordered" evidence="1">
    <location>
        <begin position="167"/>
        <end position="187"/>
    </location>
</feature>
<name>A0A166GFH1_9AGAM</name>
<dbReference type="EMBL" id="KV417579">
    <property type="protein sequence ID" value="KZP17780.1"/>
    <property type="molecule type" value="Genomic_DNA"/>
</dbReference>
<feature type="region of interest" description="Disordered" evidence="1">
    <location>
        <begin position="480"/>
        <end position="546"/>
    </location>
</feature>
<evidence type="ECO:0000313" key="3">
    <source>
        <dbReference type="Proteomes" id="UP000076532"/>
    </source>
</evidence>
<evidence type="ECO:0000313" key="2">
    <source>
        <dbReference type="EMBL" id="KZP17780.1"/>
    </source>
</evidence>
<evidence type="ECO:0000256" key="1">
    <source>
        <dbReference type="SAM" id="MobiDB-lite"/>
    </source>
</evidence>
<proteinExistence type="predicted"/>
<accession>A0A166GFH1</accession>
<dbReference type="AlphaFoldDB" id="A0A166GFH1"/>
<protein>
    <submittedName>
        <fullName evidence="2">Uncharacterized protein</fullName>
    </submittedName>
</protein>
<sequence>MSQCRAHPYPLPAPGSIESQWQSHFTSYPSPGTHQASPGPFLGLSATIVAYSKTWGIIDYVLQQCWPIIDYFLSKLLQKYQLQSQQLLGLFQTALTAIAVFIQLKQPGPLEPRQDLWDTLEDDAAKLAFLEESRTVLEEWALAEAPCATLPGVFCTWPATTPAASPGMGIQRPGQQRKSGPAGSKLNPLHGTLSRACLMTELHKKWDGCTKTTTTANCLYAAAALKNVEKSLTHRELLSVATMKERWDTGFGITLLQKCVHNEVKLASRVTEFLLEKSKSLAHKCSFRLGFRTGAFISMLPRKFKGFDEWVSKVYANDNSAPNDKPAAGGSQDLVYEVAVEFADIENPKDASTIPMLTVFSPAWPLARMRPAWRLYVTKVWYFQTGRMSGGPPWSKLANNTDGIVTLAEGVSVNWTDPSRMPQEEMVKLWKSVVSYQNKSAGQEGGCEFPFTFFKHTVNHSLKKKATAEKCKRAAKAAVAAMGSGSDDDDGGEGDNKEEEKEDDAEALPAKCKIGLAKTSRGPRVKSKEMVESSTESSGDEPPAKK</sequence>
<keyword evidence="3" id="KW-1185">Reference proteome</keyword>
<gene>
    <name evidence="2" type="ORF">FIBSPDRAFT_894020</name>
</gene>
<organism evidence="2 3">
    <name type="scientific">Athelia psychrophila</name>
    <dbReference type="NCBI Taxonomy" id="1759441"/>
    <lineage>
        <taxon>Eukaryota</taxon>
        <taxon>Fungi</taxon>
        <taxon>Dikarya</taxon>
        <taxon>Basidiomycota</taxon>
        <taxon>Agaricomycotina</taxon>
        <taxon>Agaricomycetes</taxon>
        <taxon>Agaricomycetidae</taxon>
        <taxon>Atheliales</taxon>
        <taxon>Atheliaceae</taxon>
        <taxon>Athelia</taxon>
    </lineage>
</organism>